<dbReference type="EMBL" id="FWEY01000012">
    <property type="protein sequence ID" value="SLM53106.1"/>
    <property type="molecule type" value="Genomic_DNA"/>
</dbReference>
<keyword evidence="6" id="KW-0418">Kinase</keyword>
<dbReference type="PROSITE" id="PS50885">
    <property type="entry name" value="HAMP"/>
    <property type="match status" value="1"/>
</dbReference>
<dbReference type="AlphaFoldDB" id="A0A1W1IJB1"/>
<dbReference type="SMART" id="SM00388">
    <property type="entry name" value="HisKA"/>
    <property type="match status" value="1"/>
</dbReference>
<dbReference type="Gene3D" id="3.30.565.10">
    <property type="entry name" value="Histidine kinase-like ATPase, C-terminal domain"/>
    <property type="match status" value="1"/>
</dbReference>
<accession>A0A1W1IJB1</accession>
<keyword evidence="9" id="KW-1133">Transmembrane helix</keyword>
<proteinExistence type="predicted"/>
<dbReference type="CDD" id="cd00075">
    <property type="entry name" value="HATPase"/>
    <property type="match status" value="1"/>
</dbReference>
<dbReference type="PANTHER" id="PTHR45453:SF1">
    <property type="entry name" value="PHOSPHATE REGULON SENSOR PROTEIN PHOR"/>
    <property type="match status" value="1"/>
</dbReference>
<dbReference type="PRINTS" id="PR00344">
    <property type="entry name" value="BCTRLSENSOR"/>
</dbReference>
<dbReference type="FunFam" id="3.30.565.10:FF:000006">
    <property type="entry name" value="Sensor histidine kinase WalK"/>
    <property type="match status" value="1"/>
</dbReference>
<evidence type="ECO:0000256" key="6">
    <source>
        <dbReference type="ARBA" id="ARBA00022777"/>
    </source>
</evidence>
<dbReference type="SUPFAM" id="SSF47384">
    <property type="entry name" value="Homodimeric domain of signal transducing histidine kinase"/>
    <property type="match status" value="1"/>
</dbReference>
<keyword evidence="4" id="KW-0597">Phosphoprotein</keyword>
<dbReference type="Gene3D" id="1.10.287.130">
    <property type="match status" value="1"/>
</dbReference>
<keyword evidence="5" id="KW-0808">Transferase</keyword>
<dbReference type="InterPro" id="IPR003594">
    <property type="entry name" value="HATPase_dom"/>
</dbReference>
<keyword evidence="9" id="KW-0472">Membrane</keyword>
<dbReference type="PANTHER" id="PTHR45453">
    <property type="entry name" value="PHOSPHATE REGULON SENSOR PROTEIN PHOR"/>
    <property type="match status" value="1"/>
</dbReference>
<dbReference type="GO" id="GO:0005886">
    <property type="term" value="C:plasma membrane"/>
    <property type="evidence" value="ECO:0007669"/>
    <property type="project" value="TreeGrafter"/>
</dbReference>
<dbReference type="GO" id="GO:0016036">
    <property type="term" value="P:cellular response to phosphate starvation"/>
    <property type="evidence" value="ECO:0007669"/>
    <property type="project" value="TreeGrafter"/>
</dbReference>
<dbReference type="InterPro" id="IPR036097">
    <property type="entry name" value="HisK_dim/P_sf"/>
</dbReference>
<evidence type="ECO:0000259" key="10">
    <source>
        <dbReference type="PROSITE" id="PS50109"/>
    </source>
</evidence>
<dbReference type="Gene3D" id="6.10.340.10">
    <property type="match status" value="1"/>
</dbReference>
<dbReference type="OrthoDB" id="9813151at2"/>
<feature type="coiled-coil region" evidence="8">
    <location>
        <begin position="223"/>
        <end position="250"/>
    </location>
</feature>
<dbReference type="CDD" id="cd00082">
    <property type="entry name" value="HisKA"/>
    <property type="match status" value="1"/>
</dbReference>
<dbReference type="InterPro" id="IPR005467">
    <property type="entry name" value="His_kinase_dom"/>
</dbReference>
<gene>
    <name evidence="12" type="ORF">TPAS_2833</name>
</gene>
<dbReference type="InterPro" id="IPR050351">
    <property type="entry name" value="BphY/WalK/GraS-like"/>
</dbReference>
<feature type="transmembrane region" description="Helical" evidence="9">
    <location>
        <begin position="6"/>
        <end position="27"/>
    </location>
</feature>
<dbReference type="PROSITE" id="PS50109">
    <property type="entry name" value="HIS_KIN"/>
    <property type="match status" value="1"/>
</dbReference>
<feature type="domain" description="Histidine kinase" evidence="10">
    <location>
        <begin position="250"/>
        <end position="463"/>
    </location>
</feature>
<evidence type="ECO:0000259" key="11">
    <source>
        <dbReference type="PROSITE" id="PS50885"/>
    </source>
</evidence>
<name>A0A1W1IJB1_9LACT</name>
<dbReference type="GO" id="GO:0004721">
    <property type="term" value="F:phosphoprotein phosphatase activity"/>
    <property type="evidence" value="ECO:0007669"/>
    <property type="project" value="TreeGrafter"/>
</dbReference>
<sequence length="466" mass="52144">MRRTISWQLIFSFLLFSSVIIGLFGWFSMRLLDSHFSEYVSERRTEEITGFTDEIEAVYAQEGSWDEDAVAVIGRQALQADIILKVYDSQGELIWTPTAMEEQENRQMMSSHMSQMSEMMGGTESEYTVTTVELNDGSKTIGSLTLGTMGTYFYTEHDVAFMSDIRNNLLIVALLAFALSLFFAVWIARKLSVPVFAVSRFTGEIAKGNYTEQAPKETNIVEIDALIRSVDSLSRQLDSQQEIRNRLSSDIAHEIRTPLTTLKGNLEAMLDGIWEPSNERLKICYDEVNRISRLIGNIDKINEMESNHEKLEFSRFDLQALSKKVATNFTAAAAKKNIILAVAGEPVMITADQDKISQVLTNLLANAIKFTPKQGSIHIEIHQEGNQAVLKVSDDGIGIDPEDQEKIFERFYMTEPSRNSKSGGQGLGLAIVKSIIRKHNGTVRVVSDIGKGATFTVSIPLEQERA</sequence>
<dbReference type="InterPro" id="IPR036890">
    <property type="entry name" value="HATPase_C_sf"/>
</dbReference>
<dbReference type="SUPFAM" id="SSF55874">
    <property type="entry name" value="ATPase domain of HSP90 chaperone/DNA topoisomerase II/histidine kinase"/>
    <property type="match status" value="1"/>
</dbReference>
<dbReference type="GO" id="GO:0000155">
    <property type="term" value="F:phosphorelay sensor kinase activity"/>
    <property type="evidence" value="ECO:0007669"/>
    <property type="project" value="InterPro"/>
</dbReference>
<feature type="domain" description="HAMP" evidence="11">
    <location>
        <begin position="189"/>
        <end position="242"/>
    </location>
</feature>
<keyword evidence="9" id="KW-0812">Transmembrane</keyword>
<dbReference type="InterPro" id="IPR003660">
    <property type="entry name" value="HAMP_dom"/>
</dbReference>
<evidence type="ECO:0000256" key="9">
    <source>
        <dbReference type="SAM" id="Phobius"/>
    </source>
</evidence>
<protein>
    <recommendedName>
        <fullName evidence="3">histidine kinase</fullName>
        <ecNumber evidence="3">2.7.13.3</ecNumber>
    </recommendedName>
</protein>
<dbReference type="Pfam" id="PF00512">
    <property type="entry name" value="HisKA"/>
    <property type="match status" value="1"/>
</dbReference>
<comment type="subcellular location">
    <subcellularLocation>
        <location evidence="2">Membrane</location>
    </subcellularLocation>
</comment>
<comment type="catalytic activity">
    <reaction evidence="1">
        <text>ATP + protein L-histidine = ADP + protein N-phospho-L-histidine.</text>
        <dbReference type="EC" id="2.7.13.3"/>
    </reaction>
</comment>
<evidence type="ECO:0000256" key="2">
    <source>
        <dbReference type="ARBA" id="ARBA00004370"/>
    </source>
</evidence>
<evidence type="ECO:0000256" key="3">
    <source>
        <dbReference type="ARBA" id="ARBA00012438"/>
    </source>
</evidence>
<keyword evidence="13" id="KW-1185">Reference proteome</keyword>
<evidence type="ECO:0000256" key="5">
    <source>
        <dbReference type="ARBA" id="ARBA00022679"/>
    </source>
</evidence>
<evidence type="ECO:0000256" key="1">
    <source>
        <dbReference type="ARBA" id="ARBA00000085"/>
    </source>
</evidence>
<dbReference type="Proteomes" id="UP000195985">
    <property type="component" value="Unassembled WGS sequence"/>
</dbReference>
<dbReference type="InterPro" id="IPR004358">
    <property type="entry name" value="Sig_transdc_His_kin-like_C"/>
</dbReference>
<dbReference type="EC" id="2.7.13.3" evidence="3"/>
<evidence type="ECO:0000256" key="4">
    <source>
        <dbReference type="ARBA" id="ARBA00022553"/>
    </source>
</evidence>
<dbReference type="InterPro" id="IPR003661">
    <property type="entry name" value="HisK_dim/P_dom"/>
</dbReference>
<dbReference type="SMART" id="SM00387">
    <property type="entry name" value="HATPase_c"/>
    <property type="match status" value="1"/>
</dbReference>
<reference evidence="13" key="1">
    <citation type="submission" date="2016-04" db="EMBL/GenBank/DDBJ databases">
        <authorList>
            <person name="Strepis N."/>
        </authorList>
    </citation>
    <scope>NUCLEOTIDE SEQUENCE [LARGE SCALE GENOMIC DNA]</scope>
</reference>
<dbReference type="STRING" id="43064.SAMN04488086_11935"/>
<feature type="transmembrane region" description="Helical" evidence="9">
    <location>
        <begin position="169"/>
        <end position="188"/>
    </location>
</feature>
<evidence type="ECO:0000313" key="13">
    <source>
        <dbReference type="Proteomes" id="UP000195985"/>
    </source>
</evidence>
<keyword evidence="7" id="KW-0902">Two-component regulatory system</keyword>
<organism evidence="12 13">
    <name type="scientific">Trichococcus pasteurii</name>
    <dbReference type="NCBI Taxonomy" id="43064"/>
    <lineage>
        <taxon>Bacteria</taxon>
        <taxon>Bacillati</taxon>
        <taxon>Bacillota</taxon>
        <taxon>Bacilli</taxon>
        <taxon>Lactobacillales</taxon>
        <taxon>Carnobacteriaceae</taxon>
        <taxon>Trichococcus</taxon>
    </lineage>
</organism>
<evidence type="ECO:0000256" key="7">
    <source>
        <dbReference type="ARBA" id="ARBA00023012"/>
    </source>
</evidence>
<dbReference type="Pfam" id="PF02518">
    <property type="entry name" value="HATPase_c"/>
    <property type="match status" value="1"/>
</dbReference>
<dbReference type="RefSeq" id="WP_086943827.1">
    <property type="nucleotide sequence ID" value="NZ_FONM01000019.1"/>
</dbReference>
<keyword evidence="8" id="KW-0175">Coiled coil</keyword>
<evidence type="ECO:0000256" key="8">
    <source>
        <dbReference type="SAM" id="Coils"/>
    </source>
</evidence>
<evidence type="ECO:0000313" key="12">
    <source>
        <dbReference type="EMBL" id="SLM53106.1"/>
    </source>
</evidence>